<evidence type="ECO:0000313" key="9">
    <source>
        <dbReference type="EMBL" id="ACH39401.1"/>
    </source>
</evidence>
<dbReference type="InterPro" id="IPR023885">
    <property type="entry name" value="4Fe4S-binding_SPASM_dom"/>
</dbReference>
<evidence type="ECO:0000256" key="1">
    <source>
        <dbReference type="ARBA" id="ARBA00001966"/>
    </source>
</evidence>
<dbReference type="Gene3D" id="3.20.20.70">
    <property type="entry name" value="Aldolase class I"/>
    <property type="match status" value="1"/>
</dbReference>
<keyword evidence="4" id="KW-0479">Metal-binding</keyword>
<evidence type="ECO:0000256" key="2">
    <source>
        <dbReference type="ARBA" id="ARBA00022485"/>
    </source>
</evidence>
<gene>
    <name evidence="9" type="ordered locus">Gbem_2391</name>
</gene>
<dbReference type="InterPro" id="IPR007197">
    <property type="entry name" value="rSAM"/>
</dbReference>
<name>B5EF92_CITBB</name>
<dbReference type="KEGG" id="gbm:Gbem_2391"/>
<dbReference type="SFLD" id="SFLDG01067">
    <property type="entry name" value="SPASM/twitch_domain_containing"/>
    <property type="match status" value="1"/>
</dbReference>
<evidence type="ECO:0000256" key="4">
    <source>
        <dbReference type="ARBA" id="ARBA00022723"/>
    </source>
</evidence>
<evidence type="ECO:0000256" key="5">
    <source>
        <dbReference type="ARBA" id="ARBA00023004"/>
    </source>
</evidence>
<keyword evidence="5" id="KW-0408">Iron</keyword>
<dbReference type="STRING" id="404380.Gbem_2391"/>
<evidence type="ECO:0000313" key="10">
    <source>
        <dbReference type="Proteomes" id="UP000008825"/>
    </source>
</evidence>
<dbReference type="CDD" id="cd01335">
    <property type="entry name" value="Radical_SAM"/>
    <property type="match status" value="1"/>
</dbReference>
<dbReference type="GO" id="GO:0003824">
    <property type="term" value="F:catalytic activity"/>
    <property type="evidence" value="ECO:0007669"/>
    <property type="project" value="InterPro"/>
</dbReference>
<dbReference type="PROSITE" id="PS51918">
    <property type="entry name" value="RADICAL_SAM"/>
    <property type="match status" value="1"/>
</dbReference>
<dbReference type="InterPro" id="IPR058240">
    <property type="entry name" value="rSAM_sf"/>
</dbReference>
<evidence type="ECO:0000259" key="8">
    <source>
        <dbReference type="PROSITE" id="PS51918"/>
    </source>
</evidence>
<feature type="compositionally biased region" description="Polar residues" evidence="7">
    <location>
        <begin position="434"/>
        <end position="446"/>
    </location>
</feature>
<dbReference type="GO" id="GO:0051539">
    <property type="term" value="F:4 iron, 4 sulfur cluster binding"/>
    <property type="evidence" value="ECO:0007669"/>
    <property type="project" value="UniProtKB-KW"/>
</dbReference>
<dbReference type="OrthoDB" id="308557at2"/>
<keyword evidence="6" id="KW-0411">Iron-sulfur</keyword>
<dbReference type="RefSeq" id="WP_012530823.1">
    <property type="nucleotide sequence ID" value="NC_011146.1"/>
</dbReference>
<protein>
    <submittedName>
        <fullName evidence="9">Radical SAM domain iron-sulfur cluster-binding oxidoreductase</fullName>
    </submittedName>
</protein>
<dbReference type="Proteomes" id="UP000008825">
    <property type="component" value="Chromosome"/>
</dbReference>
<dbReference type="AlphaFoldDB" id="B5EF92"/>
<dbReference type="HOGENOM" id="CLU_009273_3_1_7"/>
<accession>B5EF92</accession>
<reference evidence="9 10" key="2">
    <citation type="journal article" date="2010" name="BMC Genomics">
        <title>The genome of Geobacter bemidjiensis, exemplar for the subsurface clade of Geobacter species that predominate in Fe(III)-reducing subsurface environments.</title>
        <authorList>
            <person name="Aklujkar M."/>
            <person name="Young N.D."/>
            <person name="Holmes D."/>
            <person name="Chavan M."/>
            <person name="Risso C."/>
            <person name="Kiss H.E."/>
            <person name="Han C.S."/>
            <person name="Land M.L."/>
            <person name="Lovley D.R."/>
        </authorList>
    </citation>
    <scope>NUCLEOTIDE SEQUENCE [LARGE SCALE GENOMIC DNA]</scope>
    <source>
        <strain evidence="10">ATCC BAA-1014 / DSM 16622 / JCM 12645 / Bem</strain>
    </source>
</reference>
<dbReference type="NCBIfam" id="TIGR04085">
    <property type="entry name" value="rSAM_more_4Fe4S"/>
    <property type="match status" value="1"/>
</dbReference>
<dbReference type="InterPro" id="IPR026322">
    <property type="entry name" value="Geopep_mat_rSAM"/>
</dbReference>
<dbReference type="GO" id="GO:0046872">
    <property type="term" value="F:metal ion binding"/>
    <property type="evidence" value="ECO:0007669"/>
    <property type="project" value="UniProtKB-KW"/>
</dbReference>
<proteinExistence type="predicted"/>
<feature type="domain" description="Radical SAM core" evidence="8">
    <location>
        <begin position="78"/>
        <end position="309"/>
    </location>
</feature>
<dbReference type="UniPathway" id="UPA00782"/>
<evidence type="ECO:0000256" key="6">
    <source>
        <dbReference type="ARBA" id="ARBA00023014"/>
    </source>
</evidence>
<dbReference type="Pfam" id="PF04055">
    <property type="entry name" value="Radical_SAM"/>
    <property type="match status" value="1"/>
</dbReference>
<dbReference type="NCBIfam" id="TIGR04280">
    <property type="entry name" value="geopep_mat_rSAM"/>
    <property type="match status" value="1"/>
</dbReference>
<comment type="cofactor">
    <cofactor evidence="1">
        <name>[4Fe-4S] cluster</name>
        <dbReference type="ChEBI" id="CHEBI:49883"/>
    </cofactor>
</comment>
<dbReference type="EMBL" id="CP001124">
    <property type="protein sequence ID" value="ACH39401.1"/>
    <property type="molecule type" value="Genomic_DNA"/>
</dbReference>
<dbReference type="PANTHER" id="PTHR43787:SF3">
    <property type="entry name" value="ARYLSULFATASE REGULATORY PROTEIN"/>
    <property type="match status" value="1"/>
</dbReference>
<keyword evidence="2" id="KW-0004">4Fe-4S</keyword>
<dbReference type="SFLD" id="SFLDS00029">
    <property type="entry name" value="Radical_SAM"/>
    <property type="match status" value="1"/>
</dbReference>
<dbReference type="PANTHER" id="PTHR43787">
    <property type="entry name" value="FEMO COFACTOR BIOSYNTHESIS PROTEIN NIFB-RELATED"/>
    <property type="match status" value="1"/>
</dbReference>
<sequence>MELSRYLKIYPDQTRPDHLLLFSTFQLSVARVPRATLDEALQGPPSAERDALVRLGMLTPDPAAERERIRLFLDRANERARHFKAMVVLNLDCNLDCGYCYEREFRGGHYMSDATADLLVETLLRERISKEWDVTLSFYGGEPLLSQDLIRRISAPLLQGARNHGVRYGFNLVTNGTLLNRDTALELMPLGLLGAKFTLDGPREIHDGERPYASGAGSFDAIVDNLSEICELLPIQIGGNFRRENYRDFPRLLDQLASRGITGEKLQLVQFTPVTPKAGCSEYGSGCASSSEPWLVEALLYLREEILFRGYRTGKPSVSACIVEFQDNIVVNCEGRYYKCPALMGWEGYSVGSLAEGIKDYRQSHGIGNWQADACLDCCYLPLCFGGCRFLTKLHGKSLDEVDCRRKFLDAALEQLLLQNMAYPHNSAKKKPTTPASHSITASAPY</sequence>
<organism evidence="9 10">
    <name type="scientific">Citrifermentans bemidjiense (strain ATCC BAA-1014 / DSM 16622 / JCM 12645 / Bem)</name>
    <name type="common">Geobacter bemidjiensis</name>
    <dbReference type="NCBI Taxonomy" id="404380"/>
    <lineage>
        <taxon>Bacteria</taxon>
        <taxon>Pseudomonadati</taxon>
        <taxon>Thermodesulfobacteriota</taxon>
        <taxon>Desulfuromonadia</taxon>
        <taxon>Geobacterales</taxon>
        <taxon>Geobacteraceae</taxon>
        <taxon>Citrifermentans</taxon>
    </lineage>
</organism>
<dbReference type="SUPFAM" id="SSF102114">
    <property type="entry name" value="Radical SAM enzymes"/>
    <property type="match status" value="1"/>
</dbReference>
<dbReference type="eggNOG" id="COG0641">
    <property type="taxonomic scope" value="Bacteria"/>
</dbReference>
<evidence type="ECO:0000256" key="3">
    <source>
        <dbReference type="ARBA" id="ARBA00022691"/>
    </source>
</evidence>
<reference evidence="9 10" key="1">
    <citation type="submission" date="2008-07" db="EMBL/GenBank/DDBJ databases">
        <title>Complete sequence of Geobacter bemidjiensis BEM.</title>
        <authorList>
            <consortium name="US DOE Joint Genome Institute"/>
            <person name="Lucas S."/>
            <person name="Copeland A."/>
            <person name="Lapidus A."/>
            <person name="Glavina del Rio T."/>
            <person name="Dalin E."/>
            <person name="Tice H."/>
            <person name="Bruce D."/>
            <person name="Goodwin L."/>
            <person name="Pitluck S."/>
            <person name="Kiss H."/>
            <person name="Brettin T."/>
            <person name="Detter J.C."/>
            <person name="Han C."/>
            <person name="Kuske C.R."/>
            <person name="Schmutz J."/>
            <person name="Larimer F."/>
            <person name="Land M."/>
            <person name="Hauser L."/>
            <person name="Kyrpides N."/>
            <person name="Lykidis A."/>
            <person name="Lovley D."/>
            <person name="Richardson P."/>
        </authorList>
    </citation>
    <scope>NUCLEOTIDE SEQUENCE [LARGE SCALE GENOMIC DNA]</scope>
    <source>
        <strain evidence="10">ATCC BAA-1014 / DSM 16622 / JCM 12645 / Bem</strain>
    </source>
</reference>
<keyword evidence="3" id="KW-0949">S-adenosyl-L-methionine</keyword>
<keyword evidence="10" id="KW-1185">Reference proteome</keyword>
<evidence type="ECO:0000256" key="7">
    <source>
        <dbReference type="SAM" id="MobiDB-lite"/>
    </source>
</evidence>
<feature type="region of interest" description="Disordered" evidence="7">
    <location>
        <begin position="426"/>
        <end position="446"/>
    </location>
</feature>
<dbReference type="InterPro" id="IPR013785">
    <property type="entry name" value="Aldolase_TIM"/>
</dbReference>